<gene>
    <name evidence="6" type="ORF">EDC22_101241</name>
</gene>
<comment type="caution">
    <text evidence="6">The sequence shown here is derived from an EMBL/GenBank/DDBJ whole genome shotgun (WGS) entry which is preliminary data.</text>
</comment>
<name>A0A4R3MMY7_9HYPH</name>
<feature type="disulfide bond" description="Redox-active" evidence="4">
    <location>
        <begin position="77"/>
        <end position="81"/>
    </location>
</feature>
<dbReference type="PANTHER" id="PTHR12151:SF25">
    <property type="entry name" value="LINALOOL DEHYDRATASE_ISOMERASE DOMAIN-CONTAINING PROTEIN"/>
    <property type="match status" value="1"/>
</dbReference>
<evidence type="ECO:0000256" key="1">
    <source>
        <dbReference type="ARBA" id="ARBA00010996"/>
    </source>
</evidence>
<feature type="binding site" evidence="3">
    <location>
        <position position="77"/>
    </location>
    <ligand>
        <name>Cu cation</name>
        <dbReference type="ChEBI" id="CHEBI:23378"/>
    </ligand>
</feature>
<keyword evidence="3" id="KW-0479">Metal-binding</keyword>
<evidence type="ECO:0000256" key="5">
    <source>
        <dbReference type="SAM" id="Phobius"/>
    </source>
</evidence>
<keyword evidence="5" id="KW-0812">Transmembrane</keyword>
<feature type="binding site" evidence="3">
    <location>
        <position position="81"/>
    </location>
    <ligand>
        <name>Cu cation</name>
        <dbReference type="ChEBI" id="CHEBI:23378"/>
    </ligand>
</feature>
<keyword evidence="4" id="KW-1015">Disulfide bond</keyword>
<accession>A0A4R3MMY7</accession>
<keyword evidence="2 3" id="KW-0186">Copper</keyword>
<evidence type="ECO:0000256" key="2">
    <source>
        <dbReference type="ARBA" id="ARBA00023008"/>
    </source>
</evidence>
<dbReference type="InterPro" id="IPR036249">
    <property type="entry name" value="Thioredoxin-like_sf"/>
</dbReference>
<evidence type="ECO:0000256" key="3">
    <source>
        <dbReference type="PIRSR" id="PIRSR603782-1"/>
    </source>
</evidence>
<comment type="similarity">
    <text evidence="1">Belongs to the SCO1/2 family.</text>
</comment>
<dbReference type="Pfam" id="PF02630">
    <property type="entry name" value="SCO1-SenC"/>
    <property type="match status" value="1"/>
</dbReference>
<dbReference type="Gene3D" id="3.40.30.10">
    <property type="entry name" value="Glutaredoxin"/>
    <property type="match status" value="1"/>
</dbReference>
<sequence length="201" mass="21840">MKVVRWTAWIAVLLVAAATLYLLVSGQFRDELLGTRDGGGIASVGGPFTLVDTRGATVTEKDFLGKPTAYFFGFTHCPDVCPTTLYEMTTWLAELGADADRLNVVFVSVDPARDTPDALAEYMSAFDERMIGLTGSQEQIDAIAKAFRVYVRKVEQDGGYTLDHTATVYLMDATGRFVGTIAYGESDEMALGKLKRLIGDG</sequence>
<proteinExistence type="inferred from homology"/>
<feature type="transmembrane region" description="Helical" evidence="5">
    <location>
        <begin position="6"/>
        <end position="24"/>
    </location>
</feature>
<dbReference type="Proteomes" id="UP000295678">
    <property type="component" value="Unassembled WGS sequence"/>
</dbReference>
<dbReference type="PANTHER" id="PTHR12151">
    <property type="entry name" value="ELECTRON TRANSPORT PROTIN SCO1/SENC FAMILY MEMBER"/>
    <property type="match status" value="1"/>
</dbReference>
<dbReference type="CDD" id="cd02968">
    <property type="entry name" value="SCO"/>
    <property type="match status" value="1"/>
</dbReference>
<feature type="binding site" evidence="3">
    <location>
        <position position="164"/>
    </location>
    <ligand>
        <name>Cu cation</name>
        <dbReference type="ChEBI" id="CHEBI:23378"/>
    </ligand>
</feature>
<keyword evidence="5" id="KW-1133">Transmembrane helix</keyword>
<dbReference type="FunFam" id="3.40.30.10:FF:000013">
    <property type="entry name" value="Blast:Protein SCO1 homolog, mitochondrial"/>
    <property type="match status" value="1"/>
</dbReference>
<keyword evidence="5" id="KW-0472">Membrane</keyword>
<keyword evidence="7" id="KW-1185">Reference proteome</keyword>
<protein>
    <submittedName>
        <fullName evidence="6">Protein SCO1/2</fullName>
    </submittedName>
</protein>
<dbReference type="AlphaFoldDB" id="A0A4R3MMY7"/>
<dbReference type="GO" id="GO:0046872">
    <property type="term" value="F:metal ion binding"/>
    <property type="evidence" value="ECO:0007669"/>
    <property type="project" value="UniProtKB-KW"/>
</dbReference>
<evidence type="ECO:0000313" key="7">
    <source>
        <dbReference type="Proteomes" id="UP000295678"/>
    </source>
</evidence>
<evidence type="ECO:0000313" key="6">
    <source>
        <dbReference type="EMBL" id="TCT13376.1"/>
    </source>
</evidence>
<dbReference type="InterPro" id="IPR003782">
    <property type="entry name" value="SCO1/SenC"/>
</dbReference>
<dbReference type="SUPFAM" id="SSF52833">
    <property type="entry name" value="Thioredoxin-like"/>
    <property type="match status" value="1"/>
</dbReference>
<organism evidence="6 7">
    <name type="scientific">Tepidamorphus gemmatus</name>
    <dbReference type="NCBI Taxonomy" id="747076"/>
    <lineage>
        <taxon>Bacteria</taxon>
        <taxon>Pseudomonadati</taxon>
        <taxon>Pseudomonadota</taxon>
        <taxon>Alphaproteobacteria</taxon>
        <taxon>Hyphomicrobiales</taxon>
        <taxon>Tepidamorphaceae</taxon>
        <taxon>Tepidamorphus</taxon>
    </lineage>
</organism>
<dbReference type="RefSeq" id="WP_132804768.1">
    <property type="nucleotide sequence ID" value="NZ_SMAK01000001.1"/>
</dbReference>
<dbReference type="EMBL" id="SMAK01000001">
    <property type="protein sequence ID" value="TCT13376.1"/>
    <property type="molecule type" value="Genomic_DNA"/>
</dbReference>
<evidence type="ECO:0000256" key="4">
    <source>
        <dbReference type="PIRSR" id="PIRSR603782-2"/>
    </source>
</evidence>
<reference evidence="6 7" key="1">
    <citation type="submission" date="2019-03" db="EMBL/GenBank/DDBJ databases">
        <title>Genomic Encyclopedia of Type Strains, Phase IV (KMG-IV): sequencing the most valuable type-strain genomes for metagenomic binning, comparative biology and taxonomic classification.</title>
        <authorList>
            <person name="Goeker M."/>
        </authorList>
    </citation>
    <scope>NUCLEOTIDE SEQUENCE [LARGE SCALE GENOMIC DNA]</scope>
    <source>
        <strain evidence="6 7">DSM 19345</strain>
    </source>
</reference>
<dbReference type="OrthoDB" id="9790194at2"/>